<comment type="cofactor">
    <cofactor evidence="3">
        <name>Mg(2+)</name>
        <dbReference type="ChEBI" id="CHEBI:18420"/>
    </cofactor>
    <text evidence="3">Binds 1 Mg(2+) ion.</text>
</comment>
<dbReference type="OrthoDB" id="5818554at2759"/>
<dbReference type="Gene3D" id="3.40.720.10">
    <property type="entry name" value="Alkaline Phosphatase, subunit A"/>
    <property type="match status" value="1"/>
</dbReference>
<dbReference type="GO" id="GO:0004035">
    <property type="term" value="F:alkaline phosphatase activity"/>
    <property type="evidence" value="ECO:0007669"/>
    <property type="project" value="UniProtKB-EC"/>
</dbReference>
<dbReference type="EC" id="3.1.3.1" evidence="1"/>
<evidence type="ECO:0000256" key="2">
    <source>
        <dbReference type="PIRSR" id="PIRSR601952-1"/>
    </source>
</evidence>
<sequence>MRERFVDSIETPFYDKRLLIPSATLHTSYNLCGKTSAKGLWYDFRSEGKMCLIIFFQTYNLNAQIGESSACATALLCGVKANFETVGLDGNGKFENCYSSFGSRVDSLAYWAQKEGKSTGLVTNTRITHATPSALYAHSPSRYWEDDGKVPIPSRKSCKDIARQLVEDDPGRYINVSYY</sequence>
<protein>
    <recommendedName>
        <fullName evidence="1">alkaline phosphatase</fullName>
        <ecNumber evidence="1">3.1.3.1</ecNumber>
    </recommendedName>
</protein>
<evidence type="ECO:0000313" key="6">
    <source>
        <dbReference type="Proteomes" id="UP000007819"/>
    </source>
</evidence>
<feature type="binding site" evidence="3">
    <location>
        <position position="129"/>
    </location>
    <ligand>
        <name>Mg(2+)</name>
        <dbReference type="ChEBI" id="CHEBI:18420"/>
    </ligand>
</feature>
<evidence type="ECO:0000313" key="5">
    <source>
        <dbReference type="EnsemblMetazoa" id="XP_029342173.1"/>
    </source>
</evidence>
<dbReference type="SUPFAM" id="SSF53649">
    <property type="entry name" value="Alkaline phosphatase-like"/>
    <property type="match status" value="1"/>
</dbReference>
<dbReference type="KEGG" id="api:115033550"/>
<feature type="active site" description="Phosphoserine intermediate" evidence="2">
    <location>
        <position position="68"/>
    </location>
</feature>
<dbReference type="AlphaFoldDB" id="A0A8R2JMA3"/>
<evidence type="ECO:0000256" key="1">
    <source>
        <dbReference type="ARBA" id="ARBA00012647"/>
    </source>
</evidence>
<dbReference type="InterPro" id="IPR017850">
    <property type="entry name" value="Alkaline_phosphatase_core_sf"/>
</dbReference>
<keyword evidence="3" id="KW-0460">Magnesium</keyword>
<keyword evidence="3" id="KW-0479">Metal-binding</keyword>
<dbReference type="PANTHER" id="PTHR11596">
    <property type="entry name" value="ALKALINE PHOSPHATASE"/>
    <property type="match status" value="1"/>
</dbReference>
<accession>A0A8R2JMA3</accession>
<dbReference type="Proteomes" id="UP000007819">
    <property type="component" value="Chromosome A1"/>
</dbReference>
<organism evidence="5 6">
    <name type="scientific">Acyrthosiphon pisum</name>
    <name type="common">Pea aphid</name>
    <dbReference type="NCBI Taxonomy" id="7029"/>
    <lineage>
        <taxon>Eukaryota</taxon>
        <taxon>Metazoa</taxon>
        <taxon>Ecdysozoa</taxon>
        <taxon>Arthropoda</taxon>
        <taxon>Hexapoda</taxon>
        <taxon>Insecta</taxon>
        <taxon>Pterygota</taxon>
        <taxon>Neoptera</taxon>
        <taxon>Paraneoptera</taxon>
        <taxon>Hemiptera</taxon>
        <taxon>Sternorrhyncha</taxon>
        <taxon>Aphidomorpha</taxon>
        <taxon>Aphidoidea</taxon>
        <taxon>Aphididae</taxon>
        <taxon>Macrosiphini</taxon>
        <taxon>Acyrthosiphon</taxon>
    </lineage>
</organism>
<evidence type="ECO:0000256" key="3">
    <source>
        <dbReference type="PIRSR" id="PIRSR601952-2"/>
    </source>
</evidence>
<evidence type="ECO:0000256" key="4">
    <source>
        <dbReference type="RuleBase" id="RU003946"/>
    </source>
</evidence>
<dbReference type="PRINTS" id="PR00113">
    <property type="entry name" value="ALKPHPHTASE"/>
</dbReference>
<keyword evidence="6" id="KW-1185">Reference proteome</keyword>
<name>A0A8R2JMA3_ACYPI</name>
<dbReference type="Pfam" id="PF00245">
    <property type="entry name" value="Alk_phosphatase"/>
    <property type="match status" value="1"/>
</dbReference>
<reference evidence="6" key="1">
    <citation type="submission" date="2010-06" db="EMBL/GenBank/DDBJ databases">
        <authorList>
            <person name="Jiang H."/>
            <person name="Abraham K."/>
            <person name="Ali S."/>
            <person name="Alsbrooks S.L."/>
            <person name="Anim B.N."/>
            <person name="Anosike U.S."/>
            <person name="Attaway T."/>
            <person name="Bandaranaike D.P."/>
            <person name="Battles P.K."/>
            <person name="Bell S.N."/>
            <person name="Bell A.V."/>
            <person name="Beltran B."/>
            <person name="Bickham C."/>
            <person name="Bustamante Y."/>
            <person name="Caleb T."/>
            <person name="Canada A."/>
            <person name="Cardenas V."/>
            <person name="Carter K."/>
            <person name="Chacko J."/>
            <person name="Chandrabose M.N."/>
            <person name="Chavez D."/>
            <person name="Chavez A."/>
            <person name="Chen L."/>
            <person name="Chu H.-S."/>
            <person name="Claassen K.J."/>
            <person name="Cockrell R."/>
            <person name="Collins M."/>
            <person name="Cooper J.A."/>
            <person name="Cree A."/>
            <person name="Curry S.M."/>
            <person name="Da Y."/>
            <person name="Dao M.D."/>
            <person name="Das B."/>
            <person name="Davila M.-L."/>
            <person name="Davy-Carroll L."/>
            <person name="Denson S."/>
            <person name="Dinh H."/>
            <person name="Ebong V.E."/>
            <person name="Edwards J.R."/>
            <person name="Egan A."/>
            <person name="El-Daye J."/>
            <person name="Escobedo L."/>
            <person name="Fernandez S."/>
            <person name="Fernando P.R."/>
            <person name="Flagg N."/>
            <person name="Forbes L.D."/>
            <person name="Fowler R.G."/>
            <person name="Fu Q."/>
            <person name="Gabisi R.A."/>
            <person name="Ganer J."/>
            <person name="Garbino Pronczuk A."/>
            <person name="Garcia R.M."/>
            <person name="Garner T."/>
            <person name="Garrett T.E."/>
            <person name="Gonzalez D.A."/>
            <person name="Hamid H."/>
            <person name="Hawkins E.S."/>
            <person name="Hirani K."/>
            <person name="Hogues M.E."/>
            <person name="Hollins B."/>
            <person name="Hsiao C.-H."/>
            <person name="Jabil R."/>
            <person name="James M.L."/>
            <person name="Jhangiani S.N."/>
            <person name="Johnson B."/>
            <person name="Johnson Q."/>
            <person name="Joshi V."/>
            <person name="Kalu J.B."/>
            <person name="Kam C."/>
            <person name="Kashfia A."/>
            <person name="Keebler J."/>
            <person name="Kisamo H."/>
            <person name="Kovar C.L."/>
            <person name="Lago L.A."/>
            <person name="Lai C.-Y."/>
            <person name="Laidlaw J."/>
            <person name="Lara F."/>
            <person name="Le T.-K."/>
            <person name="Lee S.L."/>
            <person name="Legall F.H."/>
            <person name="Lemon S.J."/>
            <person name="Lewis L.R."/>
            <person name="Li B."/>
            <person name="Liu Y."/>
            <person name="Liu Y.-S."/>
            <person name="Lopez J."/>
            <person name="Lozado R.J."/>
            <person name="Lu J."/>
            <person name="Madu R.C."/>
            <person name="Maheshwari M."/>
            <person name="Maheshwari R."/>
            <person name="Malloy K."/>
            <person name="Martinez E."/>
            <person name="Mathew T."/>
            <person name="Mercado I.C."/>
            <person name="Mercado C."/>
            <person name="Meyer B."/>
            <person name="Montgomery K."/>
            <person name="Morgan M.B."/>
            <person name="Munidasa M."/>
            <person name="Nazareth L.V."/>
            <person name="Nelson J."/>
            <person name="Ng B.M."/>
            <person name="Nguyen N.B."/>
            <person name="Nguyen P.Q."/>
            <person name="Nguyen T."/>
            <person name="Obregon M."/>
            <person name="Okwuonu G.O."/>
            <person name="Onwere C.G."/>
            <person name="Orozco G."/>
            <person name="Parra A."/>
            <person name="Patel S."/>
            <person name="Patil S."/>
            <person name="Perez A."/>
            <person name="Perez Y."/>
            <person name="Pham C."/>
            <person name="Primus E.L."/>
            <person name="Pu L.-L."/>
            <person name="Puazo M."/>
            <person name="Qin X."/>
            <person name="Quiroz J.B."/>
            <person name="Reese J."/>
            <person name="Richards S."/>
            <person name="Rives C.M."/>
            <person name="Robberts R."/>
            <person name="Ruiz S.J."/>
            <person name="Ruiz M.J."/>
            <person name="Santibanez J."/>
            <person name="Schneider B.W."/>
            <person name="Sisson I."/>
            <person name="Smith M."/>
            <person name="Sodergren E."/>
            <person name="Song X.-Z."/>
            <person name="Song B.B."/>
            <person name="Summersgill H."/>
            <person name="Thelus R."/>
            <person name="Thornton R.D."/>
            <person name="Trejos Z.Y."/>
            <person name="Usmani K."/>
            <person name="Vattathil S."/>
            <person name="Villasana D."/>
            <person name="Walker D.L."/>
            <person name="Wang S."/>
            <person name="Wang K."/>
            <person name="White C.S."/>
            <person name="Williams A.C."/>
            <person name="Williamson J."/>
            <person name="Wilson K."/>
            <person name="Woghiren I.O."/>
            <person name="Woodworth J.R."/>
            <person name="Worley K.C."/>
            <person name="Wright R.A."/>
            <person name="Wu W."/>
            <person name="Young L."/>
            <person name="Zhang L."/>
            <person name="Zhang J."/>
            <person name="Zhu Y."/>
            <person name="Muzny D.M."/>
            <person name="Weinstock G."/>
            <person name="Gibbs R.A."/>
        </authorList>
    </citation>
    <scope>NUCLEOTIDE SEQUENCE [LARGE SCALE GENOMIC DNA]</scope>
    <source>
        <strain evidence="6">LSR1</strain>
    </source>
</reference>
<comment type="similarity">
    <text evidence="4">Belongs to the alkaline phosphatase family.</text>
</comment>
<dbReference type="GO" id="GO:0046872">
    <property type="term" value="F:metal ion binding"/>
    <property type="evidence" value="ECO:0007669"/>
    <property type="project" value="UniProtKB-KW"/>
</dbReference>
<dbReference type="PANTHER" id="PTHR11596:SF91">
    <property type="entry name" value="ALKALINE PHOSPHATASE-RELATED"/>
    <property type="match status" value="1"/>
</dbReference>
<dbReference type="GeneID" id="115033550"/>
<dbReference type="EnsemblMetazoa" id="XM_029486313.1">
    <property type="protein sequence ID" value="XP_029342173.1"/>
    <property type="gene ID" value="LOC115033550"/>
</dbReference>
<dbReference type="RefSeq" id="XP_029342173.1">
    <property type="nucleotide sequence ID" value="XM_029486313.1"/>
</dbReference>
<reference evidence="5" key="2">
    <citation type="submission" date="2022-06" db="UniProtKB">
        <authorList>
            <consortium name="EnsemblMetazoa"/>
        </authorList>
    </citation>
    <scope>IDENTIFICATION</scope>
</reference>
<dbReference type="InterPro" id="IPR001952">
    <property type="entry name" value="Alkaline_phosphatase"/>
</dbReference>
<feature type="binding site" evidence="3">
    <location>
        <position position="131"/>
    </location>
    <ligand>
        <name>Mg(2+)</name>
        <dbReference type="ChEBI" id="CHEBI:18420"/>
    </ligand>
</feature>
<proteinExistence type="inferred from homology"/>